<dbReference type="EMBL" id="JAPFFI010000027">
    <property type="protein sequence ID" value="KAJ6301330.1"/>
    <property type="molecule type" value="Genomic_DNA"/>
</dbReference>
<reference evidence="2" key="1">
    <citation type="submission" date="2022-10" db="EMBL/GenBank/DDBJ databases">
        <authorList>
            <person name="Hyden B.L."/>
            <person name="Feng K."/>
            <person name="Yates T."/>
            <person name="Jawdy S."/>
            <person name="Smart L.B."/>
            <person name="Muchero W."/>
        </authorList>
    </citation>
    <scope>NUCLEOTIDE SEQUENCE</scope>
    <source>
        <tissue evidence="2">Shoot tip</tissue>
    </source>
</reference>
<feature type="signal peptide" evidence="1">
    <location>
        <begin position="1"/>
        <end position="24"/>
    </location>
</feature>
<feature type="non-terminal residue" evidence="2">
    <location>
        <position position="47"/>
    </location>
</feature>
<evidence type="ECO:0000313" key="2">
    <source>
        <dbReference type="EMBL" id="KAJ6301330.1"/>
    </source>
</evidence>
<keyword evidence="3" id="KW-1185">Reference proteome</keyword>
<dbReference type="Proteomes" id="UP001141253">
    <property type="component" value="Chromosome 16"/>
</dbReference>
<proteinExistence type="predicted"/>
<organism evidence="2 3">
    <name type="scientific">Salix suchowensis</name>
    <dbReference type="NCBI Taxonomy" id="1278906"/>
    <lineage>
        <taxon>Eukaryota</taxon>
        <taxon>Viridiplantae</taxon>
        <taxon>Streptophyta</taxon>
        <taxon>Embryophyta</taxon>
        <taxon>Tracheophyta</taxon>
        <taxon>Spermatophyta</taxon>
        <taxon>Magnoliopsida</taxon>
        <taxon>eudicotyledons</taxon>
        <taxon>Gunneridae</taxon>
        <taxon>Pentapetalae</taxon>
        <taxon>rosids</taxon>
        <taxon>fabids</taxon>
        <taxon>Malpighiales</taxon>
        <taxon>Salicaceae</taxon>
        <taxon>Saliceae</taxon>
        <taxon>Salix</taxon>
    </lineage>
</organism>
<gene>
    <name evidence="2" type="ORF">OIU77_015604</name>
</gene>
<accession>A0ABQ8ZHL6</accession>
<evidence type="ECO:0000256" key="1">
    <source>
        <dbReference type="SAM" id="SignalP"/>
    </source>
</evidence>
<reference evidence="2" key="2">
    <citation type="journal article" date="2023" name="Int. J. Mol. Sci.">
        <title>De Novo Assembly and Annotation of 11 Diverse Shrub Willow (Salix) Genomes Reveals Novel Gene Organization in Sex-Linked Regions.</title>
        <authorList>
            <person name="Hyden B."/>
            <person name="Feng K."/>
            <person name="Yates T.B."/>
            <person name="Jawdy S."/>
            <person name="Cereghino C."/>
            <person name="Smart L.B."/>
            <person name="Muchero W."/>
        </authorList>
    </citation>
    <scope>NUCLEOTIDE SEQUENCE</scope>
    <source>
        <tissue evidence="2">Shoot tip</tissue>
    </source>
</reference>
<name>A0ABQ8ZHL6_9ROSI</name>
<keyword evidence="1" id="KW-0732">Signal</keyword>
<feature type="chain" id="PRO_5045868554" evidence="1">
    <location>
        <begin position="25"/>
        <end position="47"/>
    </location>
</feature>
<protein>
    <submittedName>
        <fullName evidence="2">Uncharacterized protein</fullName>
    </submittedName>
</protein>
<evidence type="ECO:0000313" key="3">
    <source>
        <dbReference type="Proteomes" id="UP001141253"/>
    </source>
</evidence>
<sequence>MVPSRFSILSIFVVLLVSPGLAFSLPIKESFVHCLSQYSEFVVPASD</sequence>
<comment type="caution">
    <text evidence="2">The sequence shown here is derived from an EMBL/GenBank/DDBJ whole genome shotgun (WGS) entry which is preliminary data.</text>
</comment>